<dbReference type="InterPro" id="IPR023214">
    <property type="entry name" value="HAD_sf"/>
</dbReference>
<dbReference type="SFLD" id="SFLDG01136">
    <property type="entry name" value="C1.6:_Phosphoserine_Phosphatas"/>
    <property type="match status" value="1"/>
</dbReference>
<dbReference type="Pfam" id="PF08282">
    <property type="entry name" value="Hydrolase_3"/>
    <property type="match status" value="1"/>
</dbReference>
<comment type="similarity">
    <text evidence="2">Belongs to the KdsC family.</text>
</comment>
<gene>
    <name evidence="8" type="ORF">E0W69_003665</name>
</gene>
<organism evidence="8 9">
    <name type="scientific">Rhizosphaericola mali</name>
    <dbReference type="NCBI Taxonomy" id="2545455"/>
    <lineage>
        <taxon>Bacteria</taxon>
        <taxon>Pseudomonadati</taxon>
        <taxon>Bacteroidota</taxon>
        <taxon>Chitinophagia</taxon>
        <taxon>Chitinophagales</taxon>
        <taxon>Chitinophagaceae</taxon>
        <taxon>Rhizosphaericola</taxon>
    </lineage>
</organism>
<protein>
    <submittedName>
        <fullName evidence="8">HAD hydrolase family protein</fullName>
    </submittedName>
</protein>
<dbReference type="PIRSF" id="PIRSF006118">
    <property type="entry name" value="KDO8-P_Ptase"/>
    <property type="match status" value="1"/>
</dbReference>
<keyword evidence="9" id="KW-1185">Reference proteome</keyword>
<keyword evidence="6 7" id="KW-0460">Magnesium</keyword>
<evidence type="ECO:0000256" key="5">
    <source>
        <dbReference type="ARBA" id="ARBA00022801"/>
    </source>
</evidence>
<keyword evidence="4 7" id="KW-0479">Metal-binding</keyword>
<dbReference type="GO" id="GO:0016788">
    <property type="term" value="F:hydrolase activity, acting on ester bonds"/>
    <property type="evidence" value="ECO:0007669"/>
    <property type="project" value="InterPro"/>
</dbReference>
<keyword evidence="5 8" id="KW-0378">Hydrolase</keyword>
<dbReference type="EMBL" id="CP044016">
    <property type="protein sequence ID" value="QES87801.1"/>
    <property type="molecule type" value="Genomic_DNA"/>
</dbReference>
<feature type="binding site" evidence="7">
    <location>
        <position position="108"/>
    </location>
    <ligand>
        <name>Mg(2+)</name>
        <dbReference type="ChEBI" id="CHEBI:18420"/>
    </ligand>
</feature>
<dbReference type="KEGG" id="arac:E0W69_003665"/>
<evidence type="ECO:0000256" key="1">
    <source>
        <dbReference type="ARBA" id="ARBA00001946"/>
    </source>
</evidence>
<dbReference type="Proteomes" id="UP000292424">
    <property type="component" value="Chromosome"/>
</dbReference>
<dbReference type="RefSeq" id="WP_131328688.1">
    <property type="nucleotide sequence ID" value="NZ_CP044016.1"/>
</dbReference>
<comment type="subunit">
    <text evidence="3">Homotetramer.</text>
</comment>
<dbReference type="InterPro" id="IPR050793">
    <property type="entry name" value="CMP-NeuNAc_synthase"/>
</dbReference>
<accession>A0A5P2G8G1</accession>
<dbReference type="GO" id="GO:0008781">
    <property type="term" value="F:N-acylneuraminate cytidylyltransferase activity"/>
    <property type="evidence" value="ECO:0007669"/>
    <property type="project" value="TreeGrafter"/>
</dbReference>
<dbReference type="GO" id="GO:0046872">
    <property type="term" value="F:metal ion binding"/>
    <property type="evidence" value="ECO:0007669"/>
    <property type="project" value="UniProtKB-KW"/>
</dbReference>
<comment type="cofactor">
    <cofactor evidence="1 7">
        <name>Mg(2+)</name>
        <dbReference type="ChEBI" id="CHEBI:18420"/>
    </cofactor>
</comment>
<dbReference type="Gene3D" id="3.40.50.1000">
    <property type="entry name" value="HAD superfamily/HAD-like"/>
    <property type="match status" value="1"/>
</dbReference>
<evidence type="ECO:0000313" key="9">
    <source>
        <dbReference type="Proteomes" id="UP000292424"/>
    </source>
</evidence>
<evidence type="ECO:0000256" key="4">
    <source>
        <dbReference type="ARBA" id="ARBA00022723"/>
    </source>
</evidence>
<dbReference type="PANTHER" id="PTHR21485:SF3">
    <property type="entry name" value="N-ACYLNEURAMINATE CYTIDYLYLTRANSFERASE"/>
    <property type="match status" value="1"/>
</dbReference>
<proteinExistence type="inferred from homology"/>
<dbReference type="OrthoDB" id="9805604at2"/>
<evidence type="ECO:0000256" key="7">
    <source>
        <dbReference type="PIRSR" id="PIRSR006118-2"/>
    </source>
</evidence>
<dbReference type="InterPro" id="IPR036412">
    <property type="entry name" value="HAD-like_sf"/>
</dbReference>
<name>A0A5P2G8G1_9BACT</name>
<evidence type="ECO:0000256" key="3">
    <source>
        <dbReference type="ARBA" id="ARBA00011881"/>
    </source>
</evidence>
<reference evidence="8 9" key="1">
    <citation type="submission" date="2019-09" db="EMBL/GenBank/DDBJ databases">
        <title>Complete genome sequence of Arachidicoccus sp. B3-10 isolated from apple orchard soil.</title>
        <authorList>
            <person name="Kim H.S."/>
            <person name="Han K.-I."/>
            <person name="Suh M.K."/>
            <person name="Lee K.C."/>
            <person name="Eom M.K."/>
            <person name="Kim J.-S."/>
            <person name="Kang S.W."/>
            <person name="Sin Y."/>
            <person name="Lee J.-S."/>
        </authorList>
    </citation>
    <scope>NUCLEOTIDE SEQUENCE [LARGE SCALE GENOMIC DNA]</scope>
    <source>
        <strain evidence="8 9">B3-10</strain>
    </source>
</reference>
<dbReference type="SFLD" id="SFLDG01138">
    <property type="entry name" value="C1.6.2:_Deoxy-d-mannose-octulo"/>
    <property type="match status" value="1"/>
</dbReference>
<dbReference type="AlphaFoldDB" id="A0A5P2G8G1"/>
<evidence type="ECO:0000313" key="8">
    <source>
        <dbReference type="EMBL" id="QES87801.1"/>
    </source>
</evidence>
<sequence>MKEKALEKIKVFVFDVDGVLTEGSLILLPDGTQARVMNVKDGFGLQEALNMGFEIVIISKGNSPEVTKRLNLLGVKHVYMQEHNKIKRLEDVLDSLGYTFENAIYIGDDIPDIECIKTVGYSACPLDAVEEVQDAVDFIIPVLGGRGVARHIIKKVLTAQGKWKY</sequence>
<dbReference type="InterPro" id="IPR010023">
    <property type="entry name" value="KdsC_fam"/>
</dbReference>
<dbReference type="NCBIfam" id="TIGR01670">
    <property type="entry name" value="KdsC-phosphatas"/>
    <property type="match status" value="1"/>
</dbReference>
<evidence type="ECO:0000256" key="2">
    <source>
        <dbReference type="ARBA" id="ARBA00005893"/>
    </source>
</evidence>
<dbReference type="PANTHER" id="PTHR21485">
    <property type="entry name" value="HAD SUPERFAMILY MEMBERS CMAS AND KDSC"/>
    <property type="match status" value="1"/>
</dbReference>
<evidence type="ECO:0000256" key="6">
    <source>
        <dbReference type="ARBA" id="ARBA00022842"/>
    </source>
</evidence>
<dbReference type="SUPFAM" id="SSF56784">
    <property type="entry name" value="HAD-like"/>
    <property type="match status" value="1"/>
</dbReference>
<feature type="binding site" evidence="7">
    <location>
        <position position="15"/>
    </location>
    <ligand>
        <name>Mg(2+)</name>
        <dbReference type="ChEBI" id="CHEBI:18420"/>
    </ligand>
</feature>
<dbReference type="SFLD" id="SFLDS00003">
    <property type="entry name" value="Haloacid_Dehalogenase"/>
    <property type="match status" value="1"/>
</dbReference>
<feature type="binding site" evidence="7">
    <location>
        <position position="17"/>
    </location>
    <ligand>
        <name>substrate</name>
    </ligand>
</feature>